<name>A0A1F5FG76_9BACT</name>
<sequence>MVQDNWLVQLYLAIQQSDLNPDNLVIDGRFLRLAFHQEQHQLKLQVTRLDEDAFITKFCLINCLPSLDIVDRISFFTSSFFSLDQDAEDSELSFDYYSNNPPAPSDFKTLVDFFFQLAQLVTKSNDELVHTIQTIIPEAIKH</sequence>
<reference evidence="1 2" key="1">
    <citation type="journal article" date="2016" name="Nat. Commun.">
        <title>Thousands of microbial genomes shed light on interconnected biogeochemical processes in an aquifer system.</title>
        <authorList>
            <person name="Anantharaman K."/>
            <person name="Brown C.T."/>
            <person name="Hug L.A."/>
            <person name="Sharon I."/>
            <person name="Castelle C.J."/>
            <person name="Probst A.J."/>
            <person name="Thomas B.C."/>
            <person name="Singh A."/>
            <person name="Wilkins M.J."/>
            <person name="Karaoz U."/>
            <person name="Brodie E.L."/>
            <person name="Williams K.H."/>
            <person name="Hubbard S.S."/>
            <person name="Banfield J.F."/>
        </authorList>
    </citation>
    <scope>NUCLEOTIDE SEQUENCE [LARGE SCALE GENOMIC DNA]</scope>
</reference>
<organism evidence="1 2">
    <name type="scientific">Candidatus Collierbacteria bacterium RIFOXYB1_FULL_49_13</name>
    <dbReference type="NCBI Taxonomy" id="1817728"/>
    <lineage>
        <taxon>Bacteria</taxon>
        <taxon>Candidatus Collieribacteriota</taxon>
    </lineage>
</organism>
<protein>
    <submittedName>
        <fullName evidence="1">Uncharacterized protein</fullName>
    </submittedName>
</protein>
<evidence type="ECO:0000313" key="1">
    <source>
        <dbReference type="EMBL" id="OGD78616.1"/>
    </source>
</evidence>
<dbReference type="Proteomes" id="UP000176682">
    <property type="component" value="Unassembled WGS sequence"/>
</dbReference>
<comment type="caution">
    <text evidence="1">The sequence shown here is derived from an EMBL/GenBank/DDBJ whole genome shotgun (WGS) entry which is preliminary data.</text>
</comment>
<dbReference type="AlphaFoldDB" id="A0A1F5FG76"/>
<gene>
    <name evidence="1" type="ORF">A2368_01135</name>
</gene>
<dbReference type="EMBL" id="MFAM01000040">
    <property type="protein sequence ID" value="OGD78616.1"/>
    <property type="molecule type" value="Genomic_DNA"/>
</dbReference>
<proteinExistence type="predicted"/>
<accession>A0A1F5FG76</accession>
<evidence type="ECO:0000313" key="2">
    <source>
        <dbReference type="Proteomes" id="UP000176682"/>
    </source>
</evidence>